<reference evidence="1 2" key="1">
    <citation type="submission" date="2020-08" db="EMBL/GenBank/DDBJ databases">
        <title>Functional genomics of gut bacteria from endangered species of beetles.</title>
        <authorList>
            <person name="Carlos-Shanley C."/>
        </authorList>
    </citation>
    <scope>NUCLEOTIDE SEQUENCE [LARGE SCALE GENOMIC DNA]</scope>
    <source>
        <strain evidence="1 2">S00070</strain>
    </source>
</reference>
<proteinExistence type="predicted"/>
<evidence type="ECO:0000313" key="2">
    <source>
        <dbReference type="Proteomes" id="UP000524404"/>
    </source>
</evidence>
<gene>
    <name evidence="1" type="ORF">HNP25_002458</name>
</gene>
<protein>
    <submittedName>
        <fullName evidence="1">Uncharacterized protein</fullName>
    </submittedName>
</protein>
<sequence>MGYLFSATEILFPIYFKEYVSKLFPNQFYLRDTQIHSRGFFTVINNAQIIIKPEYRKNIQQLILTNKENIIKMAIKKSKSTTPAFSKTNLFPVRYIKVFIYERDKRIRHLRFSGIPDDMICTIEVNNTKTILSNDFDGIPQQIGQYRIVWNQKWIEQQKTKHFTV</sequence>
<comment type="caution">
    <text evidence="1">The sequence shown here is derived from an EMBL/GenBank/DDBJ whole genome shotgun (WGS) entry which is preliminary data.</text>
</comment>
<dbReference type="RefSeq" id="WP_184134430.1">
    <property type="nucleotide sequence ID" value="NZ_JACHKT010000016.1"/>
</dbReference>
<organism evidence="1 2">
    <name type="scientific">Arcicella rosea</name>
    <dbReference type="NCBI Taxonomy" id="502909"/>
    <lineage>
        <taxon>Bacteria</taxon>
        <taxon>Pseudomonadati</taxon>
        <taxon>Bacteroidota</taxon>
        <taxon>Cytophagia</taxon>
        <taxon>Cytophagales</taxon>
        <taxon>Flectobacillaceae</taxon>
        <taxon>Arcicella</taxon>
    </lineage>
</organism>
<name>A0A841EQZ9_9BACT</name>
<dbReference type="EMBL" id="JACHKT010000016">
    <property type="protein sequence ID" value="MBB6003799.1"/>
    <property type="molecule type" value="Genomic_DNA"/>
</dbReference>
<dbReference type="AlphaFoldDB" id="A0A841EQZ9"/>
<dbReference type="Proteomes" id="UP000524404">
    <property type="component" value="Unassembled WGS sequence"/>
</dbReference>
<keyword evidence="2" id="KW-1185">Reference proteome</keyword>
<evidence type="ECO:0000313" key="1">
    <source>
        <dbReference type="EMBL" id="MBB6003799.1"/>
    </source>
</evidence>
<accession>A0A841EQZ9</accession>